<organism evidence="1">
    <name type="scientific">Flexilinea flocculi</name>
    <dbReference type="NCBI Taxonomy" id="1678840"/>
    <lineage>
        <taxon>Bacteria</taxon>
        <taxon>Bacillati</taxon>
        <taxon>Chloroflexota</taxon>
        <taxon>Anaerolineae</taxon>
        <taxon>Anaerolineales</taxon>
        <taxon>Anaerolineaceae</taxon>
        <taxon>Flexilinea</taxon>
    </lineage>
</organism>
<proteinExistence type="predicted"/>
<dbReference type="Proteomes" id="UP000053370">
    <property type="component" value="Unassembled WGS sequence"/>
</dbReference>
<dbReference type="RefSeq" id="WP_062277074.1">
    <property type="nucleotide sequence ID" value="NZ_DF968179.1"/>
</dbReference>
<dbReference type="STRING" id="1678840.ATC1_11126"/>
<dbReference type="AlphaFoldDB" id="A0A0K8PAN6"/>
<dbReference type="PROSITE" id="PS51257">
    <property type="entry name" value="PROKAR_LIPOPROTEIN"/>
    <property type="match status" value="1"/>
</dbReference>
<evidence type="ECO:0008006" key="3">
    <source>
        <dbReference type="Google" id="ProtNLM"/>
    </source>
</evidence>
<dbReference type="EMBL" id="DF968179">
    <property type="protein sequence ID" value="GAP39205.1"/>
    <property type="molecule type" value="Genomic_DNA"/>
</dbReference>
<gene>
    <name evidence="1" type="ORF">ATC1_11126</name>
</gene>
<dbReference type="SUPFAM" id="SSF82171">
    <property type="entry name" value="DPP6 N-terminal domain-like"/>
    <property type="match status" value="1"/>
</dbReference>
<keyword evidence="2" id="KW-1185">Reference proteome</keyword>
<accession>A0A0K8PAN6</accession>
<dbReference type="InterPro" id="IPR015943">
    <property type="entry name" value="WD40/YVTN_repeat-like_dom_sf"/>
</dbReference>
<dbReference type="Gene3D" id="2.130.10.10">
    <property type="entry name" value="YVTN repeat-like/Quinoprotein amine dehydrogenase"/>
    <property type="match status" value="1"/>
</dbReference>
<evidence type="ECO:0000313" key="2">
    <source>
        <dbReference type="Proteomes" id="UP000053370"/>
    </source>
</evidence>
<sequence length="331" mass="37051">MKKAFLRINRITVLFAIFLILSCGFSPVEQNEPAFFQAGYLAWTPDARNILQINQSAILRYPIPQLNPLVRFETNQGNQIIIGFCAINQTAAVIEDEQKIEFYDATNAETIRSIPIPFHAYGGSCSPDGSSVLIYSADEISASIWDSQNGELRKTLSGFSTAAPVYNVTFSPDNAAILWHARASFQLQKIEDGQLWKRIDLWDFVDVYALSPDSKILTTAISTEDTMQNAVIFWNTESGEEISRIILQDQPAQAITFQPDHQRVLIADDSNLYTVNLTDFKISSKESFPLSNDTDTNQAERIQQISFSPDGIYLGVLTNQGKVSLIQFDTK</sequence>
<reference evidence="1" key="1">
    <citation type="journal article" date="2015" name="Genome Announc.">
        <title>Draft Genome Sequence of Anaerolineae Strain TC1, a Novel Isolate from a Methanogenic Wastewater Treatment System.</title>
        <authorList>
            <person name="Matsuura N."/>
            <person name="Tourlousse D.M."/>
            <person name="Sun L."/>
            <person name="Toyonaga M."/>
            <person name="Kuroda K."/>
            <person name="Ohashi A."/>
            <person name="Cruz R."/>
            <person name="Yamaguchi T."/>
            <person name="Sekiguchi Y."/>
        </authorList>
    </citation>
    <scope>NUCLEOTIDE SEQUENCE [LARGE SCALE GENOMIC DNA]</scope>
    <source>
        <strain evidence="1">TC1</strain>
    </source>
</reference>
<dbReference type="OrthoDB" id="161892at2"/>
<protein>
    <recommendedName>
        <fullName evidence="3">WD40 repeat domain-containing protein</fullName>
    </recommendedName>
</protein>
<name>A0A0K8PAN6_9CHLR</name>
<evidence type="ECO:0000313" key="1">
    <source>
        <dbReference type="EMBL" id="GAP39205.1"/>
    </source>
</evidence>